<dbReference type="AlphaFoldDB" id="A0AAJ5NGC2"/>
<organism evidence="1 2">
    <name type="scientific">Burkholderia stabilis</name>
    <dbReference type="NCBI Taxonomy" id="95485"/>
    <lineage>
        <taxon>Bacteria</taxon>
        <taxon>Pseudomonadati</taxon>
        <taxon>Pseudomonadota</taxon>
        <taxon>Betaproteobacteria</taxon>
        <taxon>Burkholderiales</taxon>
        <taxon>Burkholderiaceae</taxon>
        <taxon>Burkholderia</taxon>
        <taxon>Burkholderia cepacia complex</taxon>
    </lineage>
</organism>
<accession>A0AAJ5NGC2</accession>
<proteinExistence type="predicted"/>
<dbReference type="EMBL" id="LR025744">
    <property type="protein sequence ID" value="VBB17444.1"/>
    <property type="molecule type" value="Genomic_DNA"/>
</dbReference>
<evidence type="ECO:0000313" key="1">
    <source>
        <dbReference type="EMBL" id="VBB17444.1"/>
    </source>
</evidence>
<sequence>MDVAWFLVQRVGFIRQLYSDSTVPFVERMRLIEAKEPPFEPPYSEDGEPAFLTEWIEASDSVQVLGHACVSMLAGALHVYFETWERNARIEIDPEVRTRLFRKKGWLRAYEHVFMQALGVRLEDSGVDIALLEQLVLARNRTQHPGSLTRVTPTHAPKDLAKHPSPFFLTDRERELLADSEASGFDTSSKWMMEPTLHVDADKLGAVLAEVERFANWFDEVCFDWLYGRSK</sequence>
<reference evidence="1 2" key="1">
    <citation type="submission" date="2017-11" db="EMBL/GenBank/DDBJ databases">
        <authorList>
            <person name="Seth-Smith MB H."/>
        </authorList>
    </citation>
    <scope>NUCLEOTIDE SEQUENCE [LARGE SCALE GENOMIC DNA]</scope>
    <source>
        <strain evidence="1">E</strain>
    </source>
</reference>
<gene>
    <name evidence="1" type="ORF">BSTAB16_7662</name>
</gene>
<keyword evidence="2" id="KW-1185">Reference proteome</keyword>
<evidence type="ECO:0000313" key="2">
    <source>
        <dbReference type="Proteomes" id="UP000268684"/>
    </source>
</evidence>
<name>A0AAJ5NGC2_9BURK</name>
<protein>
    <submittedName>
        <fullName evidence="1">Uncharacterized protein</fullName>
    </submittedName>
</protein>
<dbReference type="Proteomes" id="UP000268684">
    <property type="component" value="Chromosome III"/>
</dbReference>